<organism evidence="8 9">
    <name type="scientific">Bondarzewia mesenterica</name>
    <dbReference type="NCBI Taxonomy" id="1095465"/>
    <lineage>
        <taxon>Eukaryota</taxon>
        <taxon>Fungi</taxon>
        <taxon>Dikarya</taxon>
        <taxon>Basidiomycota</taxon>
        <taxon>Agaricomycotina</taxon>
        <taxon>Agaricomycetes</taxon>
        <taxon>Russulales</taxon>
        <taxon>Bondarzewiaceae</taxon>
        <taxon>Bondarzewia</taxon>
    </lineage>
</organism>
<evidence type="ECO:0000256" key="4">
    <source>
        <dbReference type="ARBA" id="ARBA00022525"/>
    </source>
</evidence>
<comment type="similarity">
    <text evidence="2 7">Belongs to the fungal hydrophobin family.</text>
</comment>
<evidence type="ECO:0000256" key="2">
    <source>
        <dbReference type="ARBA" id="ARBA00010446"/>
    </source>
</evidence>
<sequence length="111" mass="10832">MFARIASLSVLALALVASASPSPKSSTSQCDAGTLQCCQTVGKSNDPSIAKELGLLGVVVQGVAVPIGISCTPITVIGVGSGANCAQQPACCTGEQDGLVTLGCTPINAGL</sequence>
<keyword evidence="5 7" id="KW-0732">Signal</keyword>
<feature type="signal peptide" evidence="7">
    <location>
        <begin position="1"/>
        <end position="19"/>
    </location>
</feature>
<evidence type="ECO:0000313" key="8">
    <source>
        <dbReference type="EMBL" id="THH13558.1"/>
    </source>
</evidence>
<keyword evidence="3 7" id="KW-0134">Cell wall</keyword>
<dbReference type="EMBL" id="SGPL01000344">
    <property type="protein sequence ID" value="THH13558.1"/>
    <property type="molecule type" value="Genomic_DNA"/>
</dbReference>
<dbReference type="CDD" id="cd23507">
    <property type="entry name" value="hydrophobin_I"/>
    <property type="match status" value="1"/>
</dbReference>
<accession>A0A4S4LPR1</accession>
<evidence type="ECO:0000256" key="5">
    <source>
        <dbReference type="ARBA" id="ARBA00022729"/>
    </source>
</evidence>
<dbReference type="AlphaFoldDB" id="A0A4S4LPR1"/>
<protein>
    <recommendedName>
        <fullName evidence="7">Hydrophobin</fullName>
    </recommendedName>
</protein>
<evidence type="ECO:0000256" key="7">
    <source>
        <dbReference type="RuleBase" id="RU365009"/>
    </source>
</evidence>
<evidence type="ECO:0000313" key="9">
    <source>
        <dbReference type="Proteomes" id="UP000310158"/>
    </source>
</evidence>
<dbReference type="InterPro" id="IPR019778">
    <property type="entry name" value="Class_I_Hydrophobin_CS"/>
</dbReference>
<dbReference type="PROSITE" id="PS00956">
    <property type="entry name" value="HYDROPHOBIN"/>
    <property type="match status" value="1"/>
</dbReference>
<keyword evidence="4 7" id="KW-0964">Secreted</keyword>
<comment type="caution">
    <text evidence="8">The sequence shown here is derived from an EMBL/GenBank/DDBJ whole genome shotgun (WGS) entry which is preliminary data.</text>
</comment>
<name>A0A4S4LPR1_9AGAM</name>
<proteinExistence type="inferred from homology"/>
<gene>
    <name evidence="8" type="ORF">EW146_g6668</name>
</gene>
<evidence type="ECO:0000256" key="3">
    <source>
        <dbReference type="ARBA" id="ARBA00022512"/>
    </source>
</evidence>
<dbReference type="OrthoDB" id="4225815at2759"/>
<dbReference type="Proteomes" id="UP000310158">
    <property type="component" value="Unassembled WGS sequence"/>
</dbReference>
<evidence type="ECO:0000256" key="6">
    <source>
        <dbReference type="ARBA" id="ARBA00023157"/>
    </source>
</evidence>
<comment type="subcellular location">
    <subcellularLocation>
        <location evidence="1 7">Secreted</location>
        <location evidence="1 7">Cell wall</location>
    </subcellularLocation>
</comment>
<dbReference type="Pfam" id="PF01185">
    <property type="entry name" value="Hydrophobin"/>
    <property type="match status" value="1"/>
</dbReference>
<feature type="chain" id="PRO_5021035557" description="Hydrophobin" evidence="7">
    <location>
        <begin position="20"/>
        <end position="111"/>
    </location>
</feature>
<dbReference type="GO" id="GO:0009277">
    <property type="term" value="C:fungal-type cell wall"/>
    <property type="evidence" value="ECO:0007669"/>
    <property type="project" value="InterPro"/>
</dbReference>
<evidence type="ECO:0000256" key="1">
    <source>
        <dbReference type="ARBA" id="ARBA00004191"/>
    </source>
</evidence>
<dbReference type="InterPro" id="IPR001338">
    <property type="entry name" value="Class_I_Hydrophobin"/>
</dbReference>
<keyword evidence="9" id="KW-1185">Reference proteome</keyword>
<keyword evidence="6 7" id="KW-1015">Disulfide bond</keyword>
<reference evidence="8 9" key="1">
    <citation type="submission" date="2019-02" db="EMBL/GenBank/DDBJ databases">
        <title>Genome sequencing of the rare red list fungi Bondarzewia mesenterica.</title>
        <authorList>
            <person name="Buettner E."/>
            <person name="Kellner H."/>
        </authorList>
    </citation>
    <scope>NUCLEOTIDE SEQUENCE [LARGE SCALE GENOMIC DNA]</scope>
    <source>
        <strain evidence="8 9">DSM 108281</strain>
    </source>
</reference>
<dbReference type="SMART" id="SM00075">
    <property type="entry name" value="HYDRO"/>
    <property type="match status" value="1"/>
</dbReference>
<dbReference type="GO" id="GO:0005199">
    <property type="term" value="F:structural constituent of cell wall"/>
    <property type="evidence" value="ECO:0007669"/>
    <property type="project" value="InterPro"/>
</dbReference>